<keyword evidence="3" id="KW-0687">Ribonucleoprotein</keyword>
<dbReference type="GO" id="GO:0016020">
    <property type="term" value="C:membrane"/>
    <property type="evidence" value="ECO:0007669"/>
    <property type="project" value="InterPro"/>
</dbReference>
<dbReference type="PANTHER" id="PTHR10442">
    <property type="entry name" value="40S RIBOSOMAL PROTEIN S21"/>
    <property type="match status" value="1"/>
</dbReference>
<evidence type="ECO:0000256" key="3">
    <source>
        <dbReference type="ARBA" id="ARBA00023274"/>
    </source>
</evidence>
<evidence type="ECO:0000256" key="4">
    <source>
        <dbReference type="SAM" id="MobiDB-lite"/>
    </source>
</evidence>
<reference evidence="7" key="1">
    <citation type="submission" date="2020-05" db="EMBL/GenBank/DDBJ databases">
        <title>Phylogenomic resolution of chytrid fungi.</title>
        <authorList>
            <person name="Stajich J.E."/>
            <person name="Amses K."/>
            <person name="Simmons R."/>
            <person name="Seto K."/>
            <person name="Myers J."/>
            <person name="Bonds A."/>
            <person name="Quandt C.A."/>
            <person name="Barry K."/>
            <person name="Liu P."/>
            <person name="Grigoriev I."/>
            <person name="Longcore J.E."/>
            <person name="James T.Y."/>
        </authorList>
    </citation>
    <scope>NUCLEOTIDE SEQUENCE</scope>
    <source>
        <strain evidence="7">JEL0513</strain>
    </source>
</reference>
<evidence type="ECO:0000259" key="6">
    <source>
        <dbReference type="PROSITE" id="PS50192"/>
    </source>
</evidence>
<dbReference type="PROSITE" id="PS00996">
    <property type="entry name" value="RIBOSOMAL_S21E"/>
    <property type="match status" value="1"/>
</dbReference>
<feature type="transmembrane region" description="Helical" evidence="5">
    <location>
        <begin position="367"/>
        <end position="386"/>
    </location>
</feature>
<accession>A0AAD5SZX5</accession>
<dbReference type="GO" id="GO:1990904">
    <property type="term" value="C:ribonucleoprotein complex"/>
    <property type="evidence" value="ECO:0007669"/>
    <property type="project" value="UniProtKB-KW"/>
</dbReference>
<evidence type="ECO:0000256" key="5">
    <source>
        <dbReference type="SAM" id="Phobius"/>
    </source>
</evidence>
<evidence type="ECO:0000313" key="7">
    <source>
        <dbReference type="EMBL" id="KAJ3120040.1"/>
    </source>
</evidence>
<name>A0AAD5SZX5_9FUNG</name>
<dbReference type="Gene3D" id="3.30.1230.20">
    <property type="match status" value="1"/>
</dbReference>
<dbReference type="CDD" id="cd15844">
    <property type="entry name" value="SNARE_syntaxin5"/>
    <property type="match status" value="1"/>
</dbReference>
<dbReference type="EMBL" id="JADGJH010001000">
    <property type="protein sequence ID" value="KAJ3120040.1"/>
    <property type="molecule type" value="Genomic_DNA"/>
</dbReference>
<evidence type="ECO:0000313" key="8">
    <source>
        <dbReference type="Proteomes" id="UP001211907"/>
    </source>
</evidence>
<feature type="region of interest" description="Disordered" evidence="4">
    <location>
        <begin position="242"/>
        <end position="274"/>
    </location>
</feature>
<keyword evidence="8" id="KW-1185">Reference proteome</keyword>
<keyword evidence="5" id="KW-1133">Transmembrane helix</keyword>
<dbReference type="GO" id="GO:0003735">
    <property type="term" value="F:structural constituent of ribosome"/>
    <property type="evidence" value="ECO:0007669"/>
    <property type="project" value="InterPro"/>
</dbReference>
<dbReference type="Pfam" id="PF01249">
    <property type="entry name" value="Ribosomal_S21e"/>
    <property type="match status" value="1"/>
</dbReference>
<comment type="caution">
    <text evidence="7">The sequence shown here is derived from an EMBL/GenBank/DDBJ whole genome shotgun (WGS) entry which is preliminary data.</text>
</comment>
<feature type="region of interest" description="Disordered" evidence="4">
    <location>
        <begin position="166"/>
        <end position="185"/>
    </location>
</feature>
<dbReference type="SMART" id="SM00397">
    <property type="entry name" value="t_SNARE"/>
    <property type="match status" value="1"/>
</dbReference>
<dbReference type="GO" id="GO:0042274">
    <property type="term" value="P:ribosomal small subunit biogenesis"/>
    <property type="evidence" value="ECO:0007669"/>
    <property type="project" value="UniProtKB-ARBA"/>
</dbReference>
<sequence>MENDKGDIVDLYIPRKCSATGRLITAKDHASVQINIGDVDAAGRLTGTTKAYALSGFVRSLGEADDSINRLATQDGYLKNVWQKTLFDDRPNEINELVMAIKQDITKVNRQIALLQSHQRQQQQHQSQAQQRQVQQHSAGVIALLQTKLASTSSEFKSILEVRTQNMRDQKSRRDQYSAPSSSFIVPPASTATAAASSISTSVFTPASVSFSSSLNASGVPLFSGESSLFSPAAPSAHYSSLYNPDRNPYTTTSDNLDDDVTDGLRNRGNSSNSSSVIEIGNQQVLMPQQNNAATMEYIENRGQAIESIESTIAELGQIYSQFTQILSQQREMVQRIDMNVMDTEVNVVNAHNELAKFLERLQGNRWLMIQIFAILVVFFMLFVVVA</sequence>
<dbReference type="GO" id="GO:0016192">
    <property type="term" value="P:vesicle-mediated transport"/>
    <property type="evidence" value="ECO:0007669"/>
    <property type="project" value="InterPro"/>
</dbReference>
<dbReference type="InterPro" id="IPR001931">
    <property type="entry name" value="Ribosomal_eS21"/>
</dbReference>
<gene>
    <name evidence="7" type="primary">SED5_1</name>
    <name evidence="7" type="ORF">HK100_000053</name>
</gene>
<feature type="domain" description="T-SNARE coiled-coil homology" evidence="6">
    <location>
        <begin position="296"/>
        <end position="358"/>
    </location>
</feature>
<organism evidence="7 8">
    <name type="scientific">Physocladia obscura</name>
    <dbReference type="NCBI Taxonomy" id="109957"/>
    <lineage>
        <taxon>Eukaryota</taxon>
        <taxon>Fungi</taxon>
        <taxon>Fungi incertae sedis</taxon>
        <taxon>Chytridiomycota</taxon>
        <taxon>Chytridiomycota incertae sedis</taxon>
        <taxon>Chytridiomycetes</taxon>
        <taxon>Chytridiales</taxon>
        <taxon>Chytriomycetaceae</taxon>
        <taxon>Physocladia</taxon>
    </lineage>
</organism>
<dbReference type="FunFam" id="3.30.1230.20:FF:000001">
    <property type="entry name" value="40S ribosomal protein S21"/>
    <property type="match status" value="1"/>
</dbReference>
<dbReference type="GO" id="GO:0006412">
    <property type="term" value="P:translation"/>
    <property type="evidence" value="ECO:0007669"/>
    <property type="project" value="InterPro"/>
</dbReference>
<dbReference type="Gene3D" id="1.20.5.110">
    <property type="match status" value="1"/>
</dbReference>
<keyword evidence="5" id="KW-0472">Membrane</keyword>
<dbReference type="InterPro" id="IPR018279">
    <property type="entry name" value="Ribosomal_eS21_CS"/>
</dbReference>
<feature type="compositionally biased region" description="Polar residues" evidence="4">
    <location>
        <begin position="242"/>
        <end position="255"/>
    </location>
</feature>
<proteinExistence type="inferred from homology"/>
<dbReference type="InterPro" id="IPR010989">
    <property type="entry name" value="SNARE"/>
</dbReference>
<comment type="similarity">
    <text evidence="1">Belongs to the eukaryotic ribosomal protein eS21 family.</text>
</comment>
<evidence type="ECO:0000256" key="1">
    <source>
        <dbReference type="ARBA" id="ARBA00010228"/>
    </source>
</evidence>
<dbReference type="Pfam" id="PF05739">
    <property type="entry name" value="SNARE"/>
    <property type="match status" value="1"/>
</dbReference>
<dbReference type="PROSITE" id="PS50192">
    <property type="entry name" value="T_SNARE"/>
    <property type="match status" value="1"/>
</dbReference>
<dbReference type="SUPFAM" id="SSF47661">
    <property type="entry name" value="t-snare proteins"/>
    <property type="match status" value="1"/>
</dbReference>
<dbReference type="Proteomes" id="UP001211907">
    <property type="component" value="Unassembled WGS sequence"/>
</dbReference>
<feature type="compositionally biased region" description="Basic and acidic residues" evidence="4">
    <location>
        <begin position="166"/>
        <end position="176"/>
    </location>
</feature>
<dbReference type="GO" id="GO:0022626">
    <property type="term" value="C:cytosolic ribosome"/>
    <property type="evidence" value="ECO:0007669"/>
    <property type="project" value="UniProtKB-ARBA"/>
</dbReference>
<dbReference type="AlphaFoldDB" id="A0AAD5SZX5"/>
<protein>
    <submittedName>
        <fullName evidence="7">Cis-Golgi t-SNARE syntaxin</fullName>
    </submittedName>
</protein>
<keyword evidence="5" id="KW-0812">Transmembrane</keyword>
<keyword evidence="2" id="KW-0689">Ribosomal protein</keyword>
<dbReference type="InterPro" id="IPR000727">
    <property type="entry name" value="T_SNARE_dom"/>
</dbReference>
<dbReference type="InterPro" id="IPR038579">
    <property type="entry name" value="Ribosomal_eS21_sf"/>
</dbReference>
<evidence type="ECO:0000256" key="2">
    <source>
        <dbReference type="ARBA" id="ARBA00022980"/>
    </source>
</evidence>